<evidence type="ECO:0000313" key="2">
    <source>
        <dbReference type="Proteomes" id="UP000011115"/>
    </source>
</evidence>
<dbReference type="AlphaFoldDB" id="M1DV41"/>
<evidence type="ECO:0000313" key="1">
    <source>
        <dbReference type="EnsemblPlants" id="PGSC0003DMT400094892"/>
    </source>
</evidence>
<organism evidence="1 2">
    <name type="scientific">Solanum tuberosum</name>
    <name type="common">Potato</name>
    <dbReference type="NCBI Taxonomy" id="4113"/>
    <lineage>
        <taxon>Eukaryota</taxon>
        <taxon>Viridiplantae</taxon>
        <taxon>Streptophyta</taxon>
        <taxon>Embryophyta</taxon>
        <taxon>Tracheophyta</taxon>
        <taxon>Spermatophyta</taxon>
        <taxon>Magnoliopsida</taxon>
        <taxon>eudicotyledons</taxon>
        <taxon>Gunneridae</taxon>
        <taxon>Pentapetalae</taxon>
        <taxon>asterids</taxon>
        <taxon>lamiids</taxon>
        <taxon>Solanales</taxon>
        <taxon>Solanaceae</taxon>
        <taxon>Solanoideae</taxon>
        <taxon>Solaneae</taxon>
        <taxon>Solanum</taxon>
    </lineage>
</organism>
<dbReference type="Proteomes" id="UP000011115">
    <property type="component" value="Unassembled WGS sequence"/>
</dbReference>
<sequence length="117" mass="13698">MDDHYGYHTDHPLLKLLNLRDNLLTFKQVGNETIQQIWLKFQSTLQPFPSHGMYDKTLLECFYWGLGPEKRSIVDRFFEGGMLHQPYEVVATLLDGRYPPFAEDSPNYPMANSEDEE</sequence>
<proteinExistence type="predicted"/>
<dbReference type="InParanoid" id="M1DV41"/>
<accession>M1DV41</accession>
<name>M1DV41_SOLTU</name>
<dbReference type="EnsemblPlants" id="PGSC0003DMT400094892">
    <property type="protein sequence ID" value="PGSC0003DMT400094892"/>
    <property type="gene ID" value="PGSC0003DMG400044463"/>
</dbReference>
<dbReference type="HOGENOM" id="CLU_2089088_0_0_1"/>
<keyword evidence="2" id="KW-1185">Reference proteome</keyword>
<dbReference type="PaxDb" id="4113-PGSC0003DMT400094892"/>
<dbReference type="Gramene" id="PGSC0003DMT400094892">
    <property type="protein sequence ID" value="PGSC0003DMT400094892"/>
    <property type="gene ID" value="PGSC0003DMG400044463"/>
</dbReference>
<protein>
    <submittedName>
        <fullName evidence="1">Uncharacterized protein</fullName>
    </submittedName>
</protein>
<reference evidence="1" key="2">
    <citation type="submission" date="2015-06" db="UniProtKB">
        <authorList>
            <consortium name="EnsemblPlants"/>
        </authorList>
    </citation>
    <scope>IDENTIFICATION</scope>
    <source>
        <strain evidence="1">DM1-3 516 R44</strain>
    </source>
</reference>
<reference evidence="2" key="1">
    <citation type="journal article" date="2011" name="Nature">
        <title>Genome sequence and analysis of the tuber crop potato.</title>
        <authorList>
            <consortium name="The Potato Genome Sequencing Consortium"/>
        </authorList>
    </citation>
    <scope>NUCLEOTIDE SEQUENCE [LARGE SCALE GENOMIC DNA]</scope>
    <source>
        <strain evidence="2">cv. DM1-3 516 R44</strain>
    </source>
</reference>